<evidence type="ECO:0000256" key="4">
    <source>
        <dbReference type="SAM" id="SignalP"/>
    </source>
</evidence>
<feature type="signal peptide" evidence="4">
    <location>
        <begin position="1"/>
        <end position="21"/>
    </location>
</feature>
<reference evidence="7" key="1">
    <citation type="submission" date="2015-12" db="EMBL/GenBank/DDBJ databases">
        <authorList>
            <person name="Lodha T.D."/>
            <person name="Chintalapati S."/>
            <person name="Chintalapati V.R."/>
            <person name="Sravanthi T."/>
        </authorList>
    </citation>
    <scope>NUCLEOTIDE SEQUENCE [LARGE SCALE GENOMIC DNA]</scope>
    <source>
        <strain evidence="7">JC133</strain>
    </source>
</reference>
<comment type="caution">
    <text evidence="6">The sequence shown here is derived from an EMBL/GenBank/DDBJ whole genome shotgun (WGS) entry which is preliminary data.</text>
</comment>
<feature type="domain" description="Multidrug resistance protein MdtA-like C-terminal permuted SH3" evidence="5">
    <location>
        <begin position="314"/>
        <end position="367"/>
    </location>
</feature>
<dbReference type="Pfam" id="PF25967">
    <property type="entry name" value="RND-MFP_C"/>
    <property type="match status" value="1"/>
</dbReference>
<evidence type="ECO:0000256" key="2">
    <source>
        <dbReference type="SAM" id="Coils"/>
    </source>
</evidence>
<dbReference type="GO" id="GO:0015562">
    <property type="term" value="F:efflux transmembrane transporter activity"/>
    <property type="evidence" value="ECO:0007669"/>
    <property type="project" value="TreeGrafter"/>
</dbReference>
<dbReference type="Gene3D" id="1.10.287.470">
    <property type="entry name" value="Helix hairpin bin"/>
    <property type="match status" value="1"/>
</dbReference>
<feature type="region of interest" description="Disordered" evidence="3">
    <location>
        <begin position="378"/>
        <end position="421"/>
    </location>
</feature>
<evidence type="ECO:0000313" key="7">
    <source>
        <dbReference type="Proteomes" id="UP000237350"/>
    </source>
</evidence>
<feature type="coiled-coil region" evidence="2">
    <location>
        <begin position="97"/>
        <end position="140"/>
    </location>
</feature>
<dbReference type="Gene3D" id="2.40.420.20">
    <property type="match status" value="1"/>
</dbReference>
<comment type="similarity">
    <text evidence="1">Belongs to the membrane fusion protein (MFP) (TC 8.A.1) family.</text>
</comment>
<dbReference type="NCBIfam" id="TIGR01730">
    <property type="entry name" value="RND_mfp"/>
    <property type="match status" value="1"/>
</dbReference>
<dbReference type="Gene3D" id="2.40.30.170">
    <property type="match status" value="1"/>
</dbReference>
<organism evidence="6 7">
    <name type="scientific">Alkalispirochaeta sphaeroplastigenens</name>
    <dbReference type="NCBI Taxonomy" id="1187066"/>
    <lineage>
        <taxon>Bacteria</taxon>
        <taxon>Pseudomonadati</taxon>
        <taxon>Spirochaetota</taxon>
        <taxon>Spirochaetia</taxon>
        <taxon>Spirochaetales</taxon>
        <taxon>Spirochaetaceae</taxon>
        <taxon>Alkalispirochaeta</taxon>
    </lineage>
</organism>
<dbReference type="InterPro" id="IPR006143">
    <property type="entry name" value="RND_pump_MFP"/>
</dbReference>
<evidence type="ECO:0000259" key="5">
    <source>
        <dbReference type="Pfam" id="PF25967"/>
    </source>
</evidence>
<proteinExistence type="inferred from homology"/>
<dbReference type="GO" id="GO:1990281">
    <property type="term" value="C:efflux pump complex"/>
    <property type="evidence" value="ECO:0007669"/>
    <property type="project" value="TreeGrafter"/>
</dbReference>
<gene>
    <name evidence="6" type="ORF">AU468_03190</name>
</gene>
<evidence type="ECO:0000256" key="1">
    <source>
        <dbReference type="ARBA" id="ARBA00009477"/>
    </source>
</evidence>
<name>A0A2S4JXT4_9SPIO</name>
<keyword evidence="7" id="KW-1185">Reference proteome</keyword>
<keyword evidence="4" id="KW-0732">Signal</keyword>
<protein>
    <recommendedName>
        <fullName evidence="5">Multidrug resistance protein MdtA-like C-terminal permuted SH3 domain-containing protein</fullName>
    </recommendedName>
</protein>
<dbReference type="AlphaFoldDB" id="A0A2S4JXT4"/>
<evidence type="ECO:0000313" key="6">
    <source>
        <dbReference type="EMBL" id="POR04321.1"/>
    </source>
</evidence>
<feature type="compositionally biased region" description="Gly residues" evidence="3">
    <location>
        <begin position="410"/>
        <end position="421"/>
    </location>
</feature>
<dbReference type="OrthoDB" id="2541666at2"/>
<dbReference type="SUPFAM" id="SSF111369">
    <property type="entry name" value="HlyD-like secretion proteins"/>
    <property type="match status" value="1"/>
</dbReference>
<accession>A0A2S4JXT4</accession>
<feature type="chain" id="PRO_5015670776" description="Multidrug resistance protein MdtA-like C-terminal permuted SH3 domain-containing protein" evidence="4">
    <location>
        <begin position="22"/>
        <end position="421"/>
    </location>
</feature>
<dbReference type="RefSeq" id="WP_103679483.1">
    <property type="nucleotide sequence ID" value="NZ_LPWH01000015.1"/>
</dbReference>
<dbReference type="EMBL" id="LPWH01000015">
    <property type="protein sequence ID" value="POR04321.1"/>
    <property type="molecule type" value="Genomic_DNA"/>
</dbReference>
<dbReference type="PANTHER" id="PTHR30469:SF33">
    <property type="entry name" value="SLR1207 PROTEIN"/>
    <property type="match status" value="1"/>
</dbReference>
<dbReference type="PANTHER" id="PTHR30469">
    <property type="entry name" value="MULTIDRUG RESISTANCE PROTEIN MDTA"/>
    <property type="match status" value="1"/>
</dbReference>
<dbReference type="InterPro" id="IPR058627">
    <property type="entry name" value="MdtA-like_C"/>
</dbReference>
<evidence type="ECO:0000256" key="3">
    <source>
        <dbReference type="SAM" id="MobiDB-lite"/>
    </source>
</evidence>
<dbReference type="Gene3D" id="2.40.50.100">
    <property type="match status" value="1"/>
</dbReference>
<dbReference type="Proteomes" id="UP000237350">
    <property type="component" value="Unassembled WGS sequence"/>
</dbReference>
<sequence>MKRRTLLISLAVIVLALGATATGRHYYYQPDPGDEGSEETEFTLIEPRPGAVRVAIESPALVEPYRQQVIRSPGQARISFVAVLGASRNEGDVLVRLESSEAEARLARAELDHQEAELALTRAERTLEQSRISLEATRNLHAAGATSGEDLSKSEELVMNAGHQLEIARISLEKSALNREIARMDLESTIIRAPFQGRILEVAVQPGDIVGSNTALMTFGDISRVRLVAEMDEYDAVRITRNQRAEAQADALRFAGVATRSWSWRVDTISPVARIVSNIPVFTVGAVFDNDDQLLRPGMSADLTVIVAQDRGLVVPAGSISTVRDRSYLDVMDPDGEIASRRVVTGASDGVQTVILEGIEEDDQIVVYQESSLDILAGSPSGADPGNSSFIPISVPGSSGGSSSAPASPAGGGGGGGGGGR</sequence>
<keyword evidence="2" id="KW-0175">Coiled coil</keyword>